<feature type="domain" description="C2H2-type" evidence="1">
    <location>
        <begin position="107"/>
        <end position="131"/>
    </location>
</feature>
<evidence type="ECO:0000313" key="3">
    <source>
        <dbReference type="Proteomes" id="UP000507470"/>
    </source>
</evidence>
<evidence type="ECO:0000259" key="1">
    <source>
        <dbReference type="PROSITE" id="PS00028"/>
    </source>
</evidence>
<protein>
    <recommendedName>
        <fullName evidence="1">C2H2-type domain-containing protein</fullName>
    </recommendedName>
</protein>
<dbReference type="AlphaFoldDB" id="A0A6J8CFY2"/>
<dbReference type="PANTHER" id="PTHR33845:SF1">
    <property type="entry name" value="C2H2-TYPE DOMAIN-CONTAINING PROTEIN"/>
    <property type="match status" value="1"/>
</dbReference>
<evidence type="ECO:0000313" key="2">
    <source>
        <dbReference type="EMBL" id="CAC5395363.1"/>
    </source>
</evidence>
<organism evidence="2 3">
    <name type="scientific">Mytilus coruscus</name>
    <name type="common">Sea mussel</name>
    <dbReference type="NCBI Taxonomy" id="42192"/>
    <lineage>
        <taxon>Eukaryota</taxon>
        <taxon>Metazoa</taxon>
        <taxon>Spiralia</taxon>
        <taxon>Lophotrochozoa</taxon>
        <taxon>Mollusca</taxon>
        <taxon>Bivalvia</taxon>
        <taxon>Autobranchia</taxon>
        <taxon>Pteriomorphia</taxon>
        <taxon>Mytilida</taxon>
        <taxon>Mytiloidea</taxon>
        <taxon>Mytilidae</taxon>
        <taxon>Mytilinae</taxon>
        <taxon>Mytilus</taxon>
    </lineage>
</organism>
<dbReference type="OrthoDB" id="5984134at2759"/>
<sequence>MSHKLKKINSYNDVKISEQGLILRKAYGIGKGHLISFNEMTELANNKLTEHRSGCIVHEAFNVPSTSTGKNKTVAKNNSNDTLGEACPVENTESIHQDETNTAVFFCPEVGCVRKFITYKGMENHVLCGKHTLQLEKKTTYDKIREQWASLCNDVVITCKTLSSPNSSVENTLSCEQMGWALKKGKRTVRFPERVKKILTDKFLDGVKSGKKSNPVEVCEQMKSLRDSVGKRLFRVDEWLNVAQIASYFSRLAGKAFSVQTPVKQEEIYDDDLMAALSAIEEQVLMDNINE</sequence>
<name>A0A6J8CFY2_MYTCO</name>
<keyword evidence="3" id="KW-1185">Reference proteome</keyword>
<gene>
    <name evidence="2" type="ORF">MCOR_30040</name>
</gene>
<proteinExistence type="predicted"/>
<dbReference type="InterPro" id="IPR013087">
    <property type="entry name" value="Znf_C2H2_type"/>
</dbReference>
<dbReference type="PANTHER" id="PTHR33845">
    <property type="entry name" value="C2H2-TYPE DOMAIN-CONTAINING PROTEIN"/>
    <property type="match status" value="1"/>
</dbReference>
<reference evidence="2 3" key="1">
    <citation type="submission" date="2020-06" db="EMBL/GenBank/DDBJ databases">
        <authorList>
            <person name="Li R."/>
            <person name="Bekaert M."/>
        </authorList>
    </citation>
    <scope>NUCLEOTIDE SEQUENCE [LARGE SCALE GENOMIC DNA]</scope>
    <source>
        <strain evidence="3">wild</strain>
    </source>
</reference>
<dbReference type="Proteomes" id="UP000507470">
    <property type="component" value="Unassembled WGS sequence"/>
</dbReference>
<dbReference type="PROSITE" id="PS00028">
    <property type="entry name" value="ZINC_FINGER_C2H2_1"/>
    <property type="match status" value="1"/>
</dbReference>
<dbReference type="EMBL" id="CACVKT020005492">
    <property type="protein sequence ID" value="CAC5395363.1"/>
    <property type="molecule type" value="Genomic_DNA"/>
</dbReference>
<accession>A0A6J8CFY2</accession>